<feature type="compositionally biased region" description="Polar residues" evidence="11">
    <location>
        <begin position="146"/>
        <end position="159"/>
    </location>
</feature>
<dbReference type="EMBL" id="NBSH01000015">
    <property type="protein sequence ID" value="ORX34124.1"/>
    <property type="molecule type" value="Genomic_DNA"/>
</dbReference>
<comment type="caution">
    <text evidence="13">The sequence shown here is derived from an EMBL/GenBank/DDBJ whole genome shotgun (WGS) entry which is preliminary data.</text>
</comment>
<keyword evidence="5 10" id="KW-0547">Nucleotide-binding</keyword>
<feature type="compositionally biased region" description="Low complexity" evidence="11">
    <location>
        <begin position="392"/>
        <end position="409"/>
    </location>
</feature>
<feature type="compositionally biased region" description="Low complexity" evidence="11">
    <location>
        <begin position="848"/>
        <end position="893"/>
    </location>
</feature>
<sequence length="1047" mass="112271">MAAATLHPSPVPTPSATSTSPPASPFPAFPRLPSGQSISRNASSSSSRSTASSSSSLVAAPIRPPPIETRTAATPGTNIQGISRPGSADPEHSSSPTTGKYTSPRLGAGRGIYRNGPRSRQQQQPEAPMIATSPLAGPFHRDRPNTAPTPGMSPSTPKTSRWRTVETERGSPSPSPGPIRVTVSLDNTESGPSSPMPQYPRGRAGMRSIPSSPVGFKEDGPRGKARTLSADRDISRDRERRQSQASAASSSTSGGGGYRKPSLRDFVLGEELGRGSYSTVYAATPASTTHSPGTPRGAPREYAIKIINQAHLIAEKKVKYAMIERDALIRLAQPSSLPHAGSSRGHRRGMSGSSNTGFVKRKSNNSMAGPKRETTPTTPGQPKLSISTEPASVGSIGSNSSISPTIKSSAFAGRRPSRSAEPPEMVPERSEENILDSPVEDLRSTAPSPVREEGDVSLRRYTNETVRPAGTGNDDTPGPSTTLQTPDAASFGNKTRRRRQSLALSERSTKSGRGGHAHPGIIRLHSTFNDMMSLYFVLDLAKNGEMLGYIRKYGSLDLESARYYAALLIDTIEFMHDRGVIHRDLKPENILLDAEMRTKITDFGSAKIVTDNDEAEDNESKKRSFVGSADFVSPEVLRNDPAVAASDIWAFGCILYQLLVGRPPFRGATDYLTFQKILKREMEMPEDIDEEAKSLLYLILNLDPNARPTPGDIKAHPFFADLDFSNIWNIPVVTMHTGITRPVIPSSNPTESDIWAVFDEGSDGEFDEDENDDTIPQAGNSAMLGRQLSTASKNRSSTRFDHRAAAKAVQSVDDPSTVNRSSRLSAGSFEPPRFSWADAPWRRKHRGLSTGSRSARTSSSSSANRTALSGLLETMGIGSSNTGSGSPGTITGSDRPAAVSIVTPQDYGGATRSYSIAGQGNTLEQREPPWASLLLPREKVVFSSIVSARPVASASTSLIPSFFLKASKDEQMSVSGPKIKFEVVFDRAGNDDPASPSGQEPPVTFADVNEKGSRGFIVASSGENVQYVVDSVELRNQWLQAIRSSRG</sequence>
<feature type="compositionally biased region" description="Basic and acidic residues" evidence="11">
    <location>
        <begin position="450"/>
        <end position="462"/>
    </location>
</feature>
<evidence type="ECO:0000256" key="10">
    <source>
        <dbReference type="PROSITE-ProRule" id="PRU10141"/>
    </source>
</evidence>
<feature type="region of interest" description="Disordered" evidence="11">
    <location>
        <begin position="335"/>
        <end position="519"/>
    </location>
</feature>
<dbReference type="OrthoDB" id="347657at2759"/>
<gene>
    <name evidence="13" type="ORF">BD324DRAFT_636704</name>
</gene>
<dbReference type="InterPro" id="IPR008271">
    <property type="entry name" value="Ser/Thr_kinase_AS"/>
</dbReference>
<feature type="region of interest" description="Disordered" evidence="11">
    <location>
        <begin position="1"/>
        <end position="262"/>
    </location>
</feature>
<keyword evidence="3" id="KW-0723">Serine/threonine-protein kinase</keyword>
<comment type="catalytic activity">
    <reaction evidence="8">
        <text>L-threonyl-[protein] + ATP = O-phospho-L-threonyl-[protein] + ADP + H(+)</text>
        <dbReference type="Rhea" id="RHEA:46608"/>
        <dbReference type="Rhea" id="RHEA-COMP:11060"/>
        <dbReference type="Rhea" id="RHEA-COMP:11605"/>
        <dbReference type="ChEBI" id="CHEBI:15378"/>
        <dbReference type="ChEBI" id="CHEBI:30013"/>
        <dbReference type="ChEBI" id="CHEBI:30616"/>
        <dbReference type="ChEBI" id="CHEBI:61977"/>
        <dbReference type="ChEBI" id="CHEBI:456216"/>
        <dbReference type="EC" id="2.7.11.1"/>
    </reaction>
</comment>
<reference evidence="13 14" key="1">
    <citation type="submission" date="2017-03" db="EMBL/GenBank/DDBJ databases">
        <title>Widespread Adenine N6-methylation of Active Genes in Fungi.</title>
        <authorList>
            <consortium name="DOE Joint Genome Institute"/>
            <person name="Mondo S.J."/>
            <person name="Dannebaum R.O."/>
            <person name="Kuo R.C."/>
            <person name="Louie K.B."/>
            <person name="Bewick A.J."/>
            <person name="Labutti K."/>
            <person name="Haridas S."/>
            <person name="Kuo A."/>
            <person name="Salamov A."/>
            <person name="Ahrendt S.R."/>
            <person name="Lau R."/>
            <person name="Bowen B.P."/>
            <person name="Lipzen A."/>
            <person name="Sullivan W."/>
            <person name="Andreopoulos W.B."/>
            <person name="Clum A."/>
            <person name="Lindquist E."/>
            <person name="Daum C."/>
            <person name="Northen T.R."/>
            <person name="Ramamoorthy G."/>
            <person name="Schmitz R.J."/>
            <person name="Gryganskyi A."/>
            <person name="Culley D."/>
            <person name="Magnuson J."/>
            <person name="James T.Y."/>
            <person name="O'Malley M.A."/>
            <person name="Stajich J.E."/>
            <person name="Spatafora J.W."/>
            <person name="Visel A."/>
            <person name="Grigoriev I.V."/>
        </authorList>
    </citation>
    <scope>NUCLEOTIDE SEQUENCE [LARGE SCALE GENOMIC DNA]</scope>
    <source>
        <strain evidence="13 14">NRRL Y-17943</strain>
    </source>
</reference>
<evidence type="ECO:0000256" key="6">
    <source>
        <dbReference type="ARBA" id="ARBA00022777"/>
    </source>
</evidence>
<evidence type="ECO:0000256" key="9">
    <source>
        <dbReference type="ARBA" id="ARBA00048679"/>
    </source>
</evidence>
<protein>
    <recommendedName>
        <fullName evidence="2">non-specific serine/threonine protein kinase</fullName>
        <ecNumber evidence="2">2.7.11.1</ecNumber>
    </recommendedName>
</protein>
<feature type="compositionally biased region" description="Basic and acidic residues" evidence="11">
    <location>
        <begin position="229"/>
        <end position="242"/>
    </location>
</feature>
<keyword evidence="7 10" id="KW-0067">ATP-binding</keyword>
<evidence type="ECO:0000256" key="7">
    <source>
        <dbReference type="ARBA" id="ARBA00022840"/>
    </source>
</evidence>
<feature type="compositionally biased region" description="Polar residues" evidence="11">
    <location>
        <begin position="478"/>
        <end position="487"/>
    </location>
</feature>
<feature type="binding site" evidence="10">
    <location>
        <position position="305"/>
    </location>
    <ligand>
        <name>ATP</name>
        <dbReference type="ChEBI" id="CHEBI:30616"/>
    </ligand>
</feature>
<dbReference type="Gene3D" id="3.30.200.20">
    <property type="entry name" value="Phosphorylase Kinase, domain 1"/>
    <property type="match status" value="2"/>
</dbReference>
<evidence type="ECO:0000256" key="11">
    <source>
        <dbReference type="SAM" id="MobiDB-lite"/>
    </source>
</evidence>
<dbReference type="GO" id="GO:0035556">
    <property type="term" value="P:intracellular signal transduction"/>
    <property type="evidence" value="ECO:0007669"/>
    <property type="project" value="TreeGrafter"/>
</dbReference>
<dbReference type="FunFam" id="1.10.510.10:FF:000534">
    <property type="entry name" value="Serine/threonine-protein kinase PKH2"/>
    <property type="match status" value="1"/>
</dbReference>
<dbReference type="InParanoid" id="A0A1Y1U9A4"/>
<organism evidence="13 14">
    <name type="scientific">Kockovaella imperatae</name>
    <dbReference type="NCBI Taxonomy" id="4999"/>
    <lineage>
        <taxon>Eukaryota</taxon>
        <taxon>Fungi</taxon>
        <taxon>Dikarya</taxon>
        <taxon>Basidiomycota</taxon>
        <taxon>Agaricomycotina</taxon>
        <taxon>Tremellomycetes</taxon>
        <taxon>Tremellales</taxon>
        <taxon>Cuniculitremaceae</taxon>
        <taxon>Kockovaella</taxon>
    </lineage>
</organism>
<dbReference type="Gene3D" id="1.10.510.10">
    <property type="entry name" value="Transferase(Phosphotransferase) domain 1"/>
    <property type="match status" value="1"/>
</dbReference>
<evidence type="ECO:0000256" key="5">
    <source>
        <dbReference type="ARBA" id="ARBA00022741"/>
    </source>
</evidence>
<dbReference type="GeneID" id="33558737"/>
<keyword evidence="6" id="KW-0418">Kinase</keyword>
<feature type="compositionally biased region" description="Polar residues" evidence="11">
    <location>
        <begin position="184"/>
        <end position="193"/>
    </location>
</feature>
<dbReference type="PROSITE" id="PS50011">
    <property type="entry name" value="PROTEIN_KINASE_DOM"/>
    <property type="match status" value="1"/>
</dbReference>
<dbReference type="InterPro" id="IPR000719">
    <property type="entry name" value="Prot_kinase_dom"/>
</dbReference>
<dbReference type="PROSITE" id="PS00108">
    <property type="entry name" value="PROTEIN_KINASE_ST"/>
    <property type="match status" value="1"/>
</dbReference>
<dbReference type="SMART" id="SM00220">
    <property type="entry name" value="S_TKc"/>
    <property type="match status" value="1"/>
</dbReference>
<evidence type="ECO:0000256" key="2">
    <source>
        <dbReference type="ARBA" id="ARBA00012513"/>
    </source>
</evidence>
<dbReference type="RefSeq" id="XP_021868402.1">
    <property type="nucleotide sequence ID" value="XM_022016928.1"/>
</dbReference>
<comment type="similarity">
    <text evidence="1">Belongs to the protein kinase superfamily. AGC Ser/Thr protein kinase family. PDPK1 subfamily.</text>
</comment>
<comment type="catalytic activity">
    <reaction evidence="9">
        <text>L-seryl-[protein] + ATP = O-phospho-L-seryl-[protein] + ADP + H(+)</text>
        <dbReference type="Rhea" id="RHEA:17989"/>
        <dbReference type="Rhea" id="RHEA-COMP:9863"/>
        <dbReference type="Rhea" id="RHEA-COMP:11604"/>
        <dbReference type="ChEBI" id="CHEBI:15378"/>
        <dbReference type="ChEBI" id="CHEBI:29999"/>
        <dbReference type="ChEBI" id="CHEBI:30616"/>
        <dbReference type="ChEBI" id="CHEBI:83421"/>
        <dbReference type="ChEBI" id="CHEBI:456216"/>
        <dbReference type="EC" id="2.7.11.1"/>
    </reaction>
</comment>
<feature type="compositionally biased region" description="Polar residues" evidence="11">
    <location>
        <begin position="375"/>
        <end position="390"/>
    </location>
</feature>
<evidence type="ECO:0000256" key="4">
    <source>
        <dbReference type="ARBA" id="ARBA00022679"/>
    </source>
</evidence>
<dbReference type="EC" id="2.7.11.1" evidence="2"/>
<evidence type="ECO:0000256" key="3">
    <source>
        <dbReference type="ARBA" id="ARBA00022527"/>
    </source>
</evidence>
<accession>A0A1Y1U9A4</accession>
<feature type="compositionally biased region" description="Polar residues" evidence="11">
    <location>
        <begin position="71"/>
        <end position="81"/>
    </location>
</feature>
<keyword evidence="14" id="KW-1185">Reference proteome</keyword>
<evidence type="ECO:0000256" key="1">
    <source>
        <dbReference type="ARBA" id="ARBA00010006"/>
    </source>
</evidence>
<dbReference type="PANTHER" id="PTHR24356">
    <property type="entry name" value="SERINE/THREONINE-PROTEIN KINASE"/>
    <property type="match status" value="1"/>
</dbReference>
<dbReference type="GO" id="GO:0005524">
    <property type="term" value="F:ATP binding"/>
    <property type="evidence" value="ECO:0007669"/>
    <property type="project" value="UniProtKB-UniRule"/>
</dbReference>
<feature type="compositionally biased region" description="Polar residues" evidence="11">
    <location>
        <begin position="813"/>
        <end position="825"/>
    </location>
</feature>
<proteinExistence type="inferred from homology"/>
<evidence type="ECO:0000313" key="13">
    <source>
        <dbReference type="EMBL" id="ORX34124.1"/>
    </source>
</evidence>
<dbReference type="InterPro" id="IPR017441">
    <property type="entry name" value="Protein_kinase_ATP_BS"/>
</dbReference>
<dbReference type="GO" id="GO:0004674">
    <property type="term" value="F:protein serine/threonine kinase activity"/>
    <property type="evidence" value="ECO:0007669"/>
    <property type="project" value="UniProtKB-KW"/>
</dbReference>
<dbReference type="STRING" id="4999.A0A1Y1U9A4"/>
<evidence type="ECO:0000259" key="12">
    <source>
        <dbReference type="PROSITE" id="PS50011"/>
    </source>
</evidence>
<dbReference type="Pfam" id="PF00069">
    <property type="entry name" value="Pkinase"/>
    <property type="match status" value="1"/>
</dbReference>
<dbReference type="InterPro" id="IPR050236">
    <property type="entry name" value="Ser_Thr_kinase_AGC"/>
</dbReference>
<name>A0A1Y1U9A4_9TREE</name>
<feature type="domain" description="Protein kinase" evidence="12">
    <location>
        <begin position="266"/>
        <end position="719"/>
    </location>
</feature>
<evidence type="ECO:0000256" key="8">
    <source>
        <dbReference type="ARBA" id="ARBA00047899"/>
    </source>
</evidence>
<dbReference type="SUPFAM" id="SSF56112">
    <property type="entry name" value="Protein kinase-like (PK-like)"/>
    <property type="match status" value="2"/>
</dbReference>
<dbReference type="AlphaFoldDB" id="A0A1Y1U9A4"/>
<evidence type="ECO:0000313" key="14">
    <source>
        <dbReference type="Proteomes" id="UP000193218"/>
    </source>
</evidence>
<dbReference type="InterPro" id="IPR011009">
    <property type="entry name" value="Kinase-like_dom_sf"/>
</dbReference>
<feature type="region of interest" description="Disordered" evidence="11">
    <location>
        <begin position="807"/>
        <end position="896"/>
    </location>
</feature>
<dbReference type="PROSITE" id="PS00107">
    <property type="entry name" value="PROTEIN_KINASE_ATP"/>
    <property type="match status" value="1"/>
</dbReference>
<feature type="compositionally biased region" description="Low complexity" evidence="11">
    <location>
        <begin position="243"/>
        <end position="252"/>
    </location>
</feature>
<dbReference type="PANTHER" id="PTHR24356:SF163">
    <property type="entry name" value="3-PHOSPHOINOSITIDE-DEPENDENT PROTEIN KINASE 1-RELATED"/>
    <property type="match status" value="1"/>
</dbReference>
<keyword evidence="4" id="KW-0808">Transferase</keyword>
<dbReference type="Proteomes" id="UP000193218">
    <property type="component" value="Unassembled WGS sequence"/>
</dbReference>
<feature type="compositionally biased region" description="Low complexity" evidence="11">
    <location>
        <begin position="34"/>
        <end position="56"/>
    </location>
</feature>